<dbReference type="AlphaFoldDB" id="A0A8J7H696"/>
<feature type="site" description="Important for catalytic activity" evidence="16">
    <location>
        <position position="32"/>
    </location>
</feature>
<dbReference type="Proteomes" id="UP000599391">
    <property type="component" value="Unassembled WGS sequence"/>
</dbReference>
<feature type="binding site" evidence="17">
    <location>
        <position position="705"/>
    </location>
    <ligand>
        <name>[4Fe-4S] cluster</name>
        <dbReference type="ChEBI" id="CHEBI:49883"/>
        <label>1</label>
    </ligand>
</feature>
<feature type="binding site" evidence="17">
    <location>
        <position position="764"/>
    </location>
    <ligand>
        <name>[4Fe-4S] cluster</name>
        <dbReference type="ChEBI" id="CHEBI:49883"/>
        <label>2</label>
    </ligand>
</feature>
<dbReference type="GO" id="GO:0016903">
    <property type="term" value="F:oxidoreductase activity, acting on the aldehyde or oxo group of donors"/>
    <property type="evidence" value="ECO:0007669"/>
    <property type="project" value="InterPro"/>
</dbReference>
<dbReference type="InterPro" id="IPR017896">
    <property type="entry name" value="4Fe4S_Fe-S-bd"/>
</dbReference>
<dbReference type="GO" id="GO:0022900">
    <property type="term" value="P:electron transport chain"/>
    <property type="evidence" value="ECO:0007669"/>
    <property type="project" value="InterPro"/>
</dbReference>
<evidence type="ECO:0000256" key="17">
    <source>
        <dbReference type="PIRSR" id="PIRSR000159-50"/>
    </source>
</evidence>
<dbReference type="CDD" id="cd07034">
    <property type="entry name" value="TPP_PYR_PFOR_IOR-alpha_like"/>
    <property type="match status" value="1"/>
</dbReference>
<sequence length="1198" mass="132659">MNKKSYATIDGNEAVAQIVYRLNEVIAIYPITPSSPMAEWADAWASEGKPNIWGTVPSVVQMQSEGGVAGAVHGALQTGSLTTTFTASQGLLLMIPNMYKIAGELTPTVFHIAARSLAAQALSIFGDHSDVMAARGTGFAMLCAASVQEAQDFALIATRATLESRIPFLHFFDGFRTSHEINKIETLIEEDLRNFIPDELVFAHRSRALTPDKPVLRGTTQNPDVYFQARETVNPYYLACADITQKVMDEFAEMTGRQYQLFEYHGDPAAERVIVLMGSGCEAVHETVDYLSARGEKVGVLKVRLYRPFDAVRFVAALPDTIRSMTVLDRTKEPGASGEPLYLDVVNAIYEALKAQQSISPTLPVSLSCPPQVVGGRYGLSSKEFTPAMVKAIFDNLATVEPKNHFTVGINDDVTHTSLDYEPEFSIEPDNIIRAIFYGLGADGTVGANKNSIKIIGEETNNYAQGYFVYDSKKSGSVTVSYLRFGSQPIRSTYLISKANFVACHQWDFLEKFPILKDIVLGGIFLVNSPYEKDEIWEYLPLAIQEQIIQKNLKFYVINAYKVARQAGMAGRINTVMQVCFFTLSGVLPREEVIAEIKKSIRKTYGKKGDEIVQMNINAVDTTLKNLFEVGNRELGIGNRKEKQSPILDAAPPFVRDVLGKMIAREGDELPVSALPADGTYPTGTAKWEKRNIAQEIPVWDTDVCIQCGKCVMVCPHSVIRSKVYEPHQLEDAPSTFKSANAKDHDWQGLKYTIQVAAEDCTGCGICVDVCPAKNKSELRRKAINMEPQRPLREQERENWDFFLNIPNPDRSHLKLTHINQQQMQEPLFEFSGACAGCGETPYIKLATQLFGDRMIVANATGCSSIYGGNLPTTPWTHNAAGRGPAWSNSLFEDNAEFGLGFRISIDKQAEFAAELLKQLATDVGEELANSILNAEQKDEADIWEQRERIAILKQQLEAIITSQSPLTNKAKQLLSIADYLVKKSVWIIGGDGWGYDIGFGGLDHVLASGHNVNILILDTEVYSNTGGQMSKATPKAAVAKFASGGKVAPKKDLGLMAMTYGNVYIASVAMGARDEHTLKAFLEAEAYQGPSLIIAYSHCIAHGINMSTAMQNQKAAVDSGQWLLYRFNPDRIKQGENPLQLDSRTPKLPLEQYMYLENRFKMLTKSNQEAAQQLLKEAQADVKTRWQMYQYLAARKY</sequence>
<keyword evidence="9 17" id="KW-0411">Iron-sulfur</keyword>
<dbReference type="Pfam" id="PF01855">
    <property type="entry name" value="POR_N"/>
    <property type="match status" value="1"/>
</dbReference>
<evidence type="ECO:0000256" key="3">
    <source>
        <dbReference type="ARBA" id="ARBA00022485"/>
    </source>
</evidence>
<keyword evidence="10" id="KW-0535">Nitrogen fixation</keyword>
<dbReference type="PROSITE" id="PS51379">
    <property type="entry name" value="4FE4S_FER_2"/>
    <property type="match status" value="2"/>
</dbReference>
<feature type="binding site" evidence="17">
    <location>
        <position position="863"/>
    </location>
    <ligand>
        <name>[4Fe-4S] cluster</name>
        <dbReference type="ChEBI" id="CHEBI:49883"/>
        <label>3</label>
    </ligand>
</feature>
<evidence type="ECO:0000256" key="15">
    <source>
        <dbReference type="PIRSR" id="PIRSR000159-1"/>
    </source>
</evidence>
<feature type="binding site" evidence="15">
    <location>
        <position position="65"/>
    </location>
    <ligand>
        <name>thiamine diphosphate</name>
        <dbReference type="ChEBI" id="CHEBI:58937"/>
    </ligand>
</feature>
<feature type="domain" description="4Fe-4S ferredoxin-type" evidence="18">
    <location>
        <begin position="696"/>
        <end position="725"/>
    </location>
</feature>
<keyword evidence="19" id="KW-0670">Pyruvate</keyword>
<dbReference type="Gene3D" id="3.40.920.10">
    <property type="entry name" value="Pyruvate-ferredoxin oxidoreductase, PFOR, domain III"/>
    <property type="match status" value="1"/>
</dbReference>
<dbReference type="Gene3D" id="3.40.50.920">
    <property type="match status" value="1"/>
</dbReference>
<organism evidence="19 20">
    <name type="scientific">Atlanticothrix silvestris CENA357</name>
    <dbReference type="NCBI Taxonomy" id="1725252"/>
    <lineage>
        <taxon>Bacteria</taxon>
        <taxon>Bacillati</taxon>
        <taxon>Cyanobacteriota</taxon>
        <taxon>Cyanophyceae</taxon>
        <taxon>Nostocales</taxon>
        <taxon>Nodulariaceae</taxon>
        <taxon>Atlanticothrix</taxon>
        <taxon>Atlanticothrix silvestris</taxon>
    </lineage>
</organism>
<reference evidence="19 20" key="1">
    <citation type="journal article" date="2021" name="Int. J. Syst. Evol. Microbiol.">
        <title>Amazonocrinis nigriterrae gen. nov., sp. nov., Atlanticothrix silvestris gen. nov., sp. nov. and Dendronalium phyllosphericum gen. nov., sp. nov., nostocacean cyanobacteria from Brazilian environments.</title>
        <authorList>
            <person name="Alvarenga D.O."/>
            <person name="Andreote A.P.D."/>
            <person name="Branco L.H.Z."/>
            <person name="Delbaje E."/>
            <person name="Cruz R.B."/>
            <person name="Varani A.M."/>
            <person name="Fiore M.F."/>
        </authorList>
    </citation>
    <scope>NUCLEOTIDE SEQUENCE [LARGE SCALE GENOMIC DNA]</scope>
    <source>
        <strain evidence="19 20">CENA357</strain>
    </source>
</reference>
<gene>
    <name evidence="19" type="primary">nifJ</name>
    <name evidence="19" type="ORF">I8751_04975</name>
</gene>
<dbReference type="Pfam" id="PF13484">
    <property type="entry name" value="Fer4_16"/>
    <property type="match status" value="1"/>
</dbReference>
<evidence type="ECO:0000313" key="20">
    <source>
        <dbReference type="Proteomes" id="UP000599391"/>
    </source>
</evidence>
<feature type="binding site" evidence="17">
    <location>
        <position position="767"/>
    </location>
    <ligand>
        <name>[4Fe-4S] cluster</name>
        <dbReference type="ChEBI" id="CHEBI:49883"/>
        <label>2</label>
    </ligand>
</feature>
<dbReference type="GO" id="GO:0030976">
    <property type="term" value="F:thiamine pyrophosphate binding"/>
    <property type="evidence" value="ECO:0007669"/>
    <property type="project" value="InterPro"/>
</dbReference>
<dbReference type="GO" id="GO:0006979">
    <property type="term" value="P:response to oxidative stress"/>
    <property type="evidence" value="ECO:0007669"/>
    <property type="project" value="TreeGrafter"/>
</dbReference>
<feature type="site" description="Important for catalytic activity" evidence="16">
    <location>
        <position position="1025"/>
    </location>
</feature>
<comment type="function">
    <text evidence="12">Oxidoreductase required for the transfer of electrons from pyruvate to flavodoxin, which reduces nitrogenase.</text>
</comment>
<feature type="binding site" evidence="17">
    <location>
        <position position="771"/>
    </location>
    <ligand>
        <name>[4Fe-4S] cluster</name>
        <dbReference type="ChEBI" id="CHEBI:49883"/>
        <label>1</label>
    </ligand>
</feature>
<feature type="site" description="Important for catalytic activity" evidence="16">
    <location>
        <position position="115"/>
    </location>
</feature>
<dbReference type="Gene3D" id="3.30.70.20">
    <property type="match status" value="1"/>
</dbReference>
<dbReference type="EC" id="1.2.7.-" evidence="14"/>
<feature type="binding site" evidence="15">
    <location>
        <position position="840"/>
    </location>
    <ligand>
        <name>thiamine diphosphate</name>
        <dbReference type="ChEBI" id="CHEBI:58937"/>
    </ligand>
</feature>
<evidence type="ECO:0000256" key="13">
    <source>
        <dbReference type="ARBA" id="ARBA00067807"/>
    </source>
</evidence>
<dbReference type="Gene3D" id="3.40.50.970">
    <property type="match status" value="2"/>
</dbReference>
<feature type="binding site" evidence="15">
    <location>
        <position position="115"/>
    </location>
    <ligand>
        <name>pyruvate</name>
        <dbReference type="ChEBI" id="CHEBI:15361"/>
    </ligand>
</feature>
<feature type="binding site" evidence="15">
    <location>
        <position position="32"/>
    </location>
    <ligand>
        <name>pyruvate</name>
        <dbReference type="ChEBI" id="CHEBI:15361"/>
    </ligand>
</feature>
<feature type="binding site" evidence="15">
    <location>
        <begin position="1020"/>
        <end position="1025"/>
    </location>
    <ligand>
        <name>thiamine diphosphate</name>
        <dbReference type="ChEBI" id="CHEBI:58937"/>
    </ligand>
</feature>
<dbReference type="FunFam" id="3.40.50.970:FF:000041">
    <property type="entry name" value="Pyruvate:ferredoxin (Flavodoxin) oxidoreductase"/>
    <property type="match status" value="1"/>
</dbReference>
<dbReference type="Pfam" id="PF01558">
    <property type="entry name" value="POR"/>
    <property type="match status" value="1"/>
</dbReference>
<evidence type="ECO:0000256" key="16">
    <source>
        <dbReference type="PIRSR" id="PIRSR000159-2"/>
    </source>
</evidence>
<evidence type="ECO:0000256" key="4">
    <source>
        <dbReference type="ARBA" id="ARBA00022723"/>
    </source>
</evidence>
<dbReference type="CDD" id="cd03377">
    <property type="entry name" value="TPP_PFOR_PNO"/>
    <property type="match status" value="1"/>
</dbReference>
<keyword evidence="8 17" id="KW-0408">Iron</keyword>
<dbReference type="InterPro" id="IPR019752">
    <property type="entry name" value="Pyrv/ketoisovalerate_OxRed_cat"/>
</dbReference>
<dbReference type="SUPFAM" id="SSF54862">
    <property type="entry name" value="4Fe-4S ferredoxins"/>
    <property type="match status" value="1"/>
</dbReference>
<proteinExistence type="inferred from homology"/>
<dbReference type="SUPFAM" id="SSF53323">
    <property type="entry name" value="Pyruvate-ferredoxin oxidoreductase, PFOR, domain III"/>
    <property type="match status" value="1"/>
</dbReference>
<dbReference type="InterPro" id="IPR017900">
    <property type="entry name" value="4Fe4S_Fe_S_CS"/>
</dbReference>
<evidence type="ECO:0000256" key="9">
    <source>
        <dbReference type="ARBA" id="ARBA00023014"/>
    </source>
</evidence>
<dbReference type="SMART" id="SM00890">
    <property type="entry name" value="EKR"/>
    <property type="match status" value="1"/>
</dbReference>
<dbReference type="InterPro" id="IPR029061">
    <property type="entry name" value="THDP-binding"/>
</dbReference>
<accession>A0A8J7H696</accession>
<evidence type="ECO:0000313" key="19">
    <source>
        <dbReference type="EMBL" id="MBH8551738.1"/>
    </source>
</evidence>
<evidence type="ECO:0000256" key="12">
    <source>
        <dbReference type="ARBA" id="ARBA00053837"/>
    </source>
</evidence>
<feature type="binding site" evidence="17">
    <location>
        <position position="835"/>
    </location>
    <ligand>
        <name>[4Fe-4S] cluster</name>
        <dbReference type="ChEBI" id="CHEBI:49883"/>
        <label>3</label>
    </ligand>
</feature>
<dbReference type="GO" id="GO:0005506">
    <property type="term" value="F:iron ion binding"/>
    <property type="evidence" value="ECO:0007669"/>
    <property type="project" value="InterPro"/>
</dbReference>
<dbReference type="PROSITE" id="PS00198">
    <property type="entry name" value="4FE4S_FER_1"/>
    <property type="match status" value="2"/>
</dbReference>
<evidence type="ECO:0000256" key="11">
    <source>
        <dbReference type="ARBA" id="ARBA00048963"/>
    </source>
</evidence>
<feature type="site" description="Important for catalytic activity" evidence="16">
    <location>
        <position position="65"/>
    </location>
</feature>
<keyword evidence="2 14" id="KW-0813">Transport</keyword>
<evidence type="ECO:0000256" key="8">
    <source>
        <dbReference type="ARBA" id="ARBA00023004"/>
    </source>
</evidence>
<keyword evidence="4 17" id="KW-0479">Metal-binding</keyword>
<comment type="cofactor">
    <cofactor evidence="17">
        <name>[4Fe-4S] cluster</name>
        <dbReference type="ChEBI" id="CHEBI:49883"/>
    </cofactor>
    <text evidence="17">Binds 3 [4Fe-4S] clusters per subunit.</text>
</comment>
<feature type="binding site" evidence="17">
    <location>
        <position position="1100"/>
    </location>
    <ligand>
        <name>[4Fe-4S] cluster</name>
        <dbReference type="ChEBI" id="CHEBI:49883"/>
        <label>3</label>
    </ligand>
</feature>
<keyword evidence="5" id="KW-0677">Repeat</keyword>
<feature type="binding site" evidence="15">
    <location>
        <begin position="991"/>
        <end position="994"/>
    </location>
    <ligand>
        <name>thiamine diphosphate</name>
        <dbReference type="ChEBI" id="CHEBI:58937"/>
    </ligand>
</feature>
<keyword evidence="20" id="KW-1185">Reference proteome</keyword>
<dbReference type="EMBL" id="JAECZB010000006">
    <property type="protein sequence ID" value="MBH8551738.1"/>
    <property type="molecule type" value="Genomic_DNA"/>
</dbReference>
<dbReference type="InterPro" id="IPR019456">
    <property type="entry name" value="Pyrv-flavodox_OxRtase_EKR"/>
</dbReference>
<feature type="binding site" evidence="17">
    <location>
        <position position="761"/>
    </location>
    <ligand>
        <name>[4Fe-4S] cluster</name>
        <dbReference type="ChEBI" id="CHEBI:49883"/>
        <label>2</label>
    </ligand>
</feature>
<dbReference type="Pfam" id="PF17147">
    <property type="entry name" value="PFOR_II"/>
    <property type="match status" value="1"/>
</dbReference>
<dbReference type="NCBIfam" id="TIGR02176">
    <property type="entry name" value="pyruv_ox_red"/>
    <property type="match status" value="1"/>
</dbReference>
<dbReference type="PANTHER" id="PTHR32154">
    <property type="entry name" value="PYRUVATE-FLAVODOXIN OXIDOREDUCTASE-RELATED"/>
    <property type="match status" value="1"/>
</dbReference>
<comment type="caution">
    <text evidence="19">The sequence shown here is derived from an EMBL/GenBank/DDBJ whole genome shotgun (WGS) entry which is preliminary data.</text>
</comment>
<feature type="binding site" evidence="17">
    <location>
        <position position="711"/>
    </location>
    <ligand>
        <name>[4Fe-4S] cluster</name>
        <dbReference type="ChEBI" id="CHEBI:49883"/>
        <label>1</label>
    </ligand>
</feature>
<keyword evidence="6 14" id="KW-0249">Electron transport</keyword>
<keyword evidence="7 14" id="KW-0560">Oxidoreductase</keyword>
<feature type="domain" description="4Fe-4S ferredoxin-type" evidence="18">
    <location>
        <begin position="752"/>
        <end position="782"/>
    </location>
</feature>
<dbReference type="Pfam" id="PF02775">
    <property type="entry name" value="TPP_enzyme_C"/>
    <property type="match status" value="1"/>
</dbReference>
<evidence type="ECO:0000256" key="6">
    <source>
        <dbReference type="ARBA" id="ARBA00022982"/>
    </source>
</evidence>
<feature type="binding site" evidence="17">
    <location>
        <position position="838"/>
    </location>
    <ligand>
        <name>[4Fe-4S] cluster</name>
        <dbReference type="ChEBI" id="CHEBI:49883"/>
        <label>3</label>
    </ligand>
</feature>
<dbReference type="InterPro" id="IPR011766">
    <property type="entry name" value="TPP_enzyme_TPP-bd"/>
</dbReference>
<dbReference type="GO" id="GO:0051539">
    <property type="term" value="F:4 iron, 4 sulfur cluster binding"/>
    <property type="evidence" value="ECO:0007669"/>
    <property type="project" value="UniProtKB-KW"/>
</dbReference>
<evidence type="ECO:0000256" key="10">
    <source>
        <dbReference type="ARBA" id="ARBA00023231"/>
    </source>
</evidence>
<dbReference type="FunFam" id="3.40.50.970:FF:000012">
    <property type="entry name" value="Pyruvate:ferredoxin (Flavodoxin) oxidoreductase"/>
    <property type="match status" value="1"/>
</dbReference>
<name>A0A8J7H696_9CYAN</name>
<dbReference type="FunFam" id="3.40.50.920:FF:000007">
    <property type="entry name" value="Pyruvate:ferredoxin (Flavodoxin) oxidoreductase"/>
    <property type="match status" value="1"/>
</dbReference>
<dbReference type="InterPro" id="IPR033412">
    <property type="entry name" value="PFOR_II"/>
</dbReference>
<dbReference type="PIRSF" id="PIRSF000159">
    <property type="entry name" value="NifJ"/>
    <property type="match status" value="1"/>
</dbReference>
<dbReference type="PANTHER" id="PTHR32154:SF0">
    <property type="entry name" value="PYRUVATE-FLAVODOXIN OXIDOREDUCTASE-RELATED"/>
    <property type="match status" value="1"/>
</dbReference>
<evidence type="ECO:0000256" key="1">
    <source>
        <dbReference type="ARBA" id="ARBA00009032"/>
    </source>
</evidence>
<dbReference type="Pfam" id="PF10371">
    <property type="entry name" value="EKR"/>
    <property type="match status" value="1"/>
</dbReference>
<dbReference type="InterPro" id="IPR037112">
    <property type="entry name" value="Pyrv-flavodox_OxR_EKR_sf"/>
</dbReference>
<dbReference type="InterPro" id="IPR050722">
    <property type="entry name" value="Pyruvate:ferred/Flavod_OxRd"/>
</dbReference>
<dbReference type="InterPro" id="IPR002880">
    <property type="entry name" value="Pyrv_Fd/Flavodoxin_OxRdtase_N"/>
</dbReference>
<evidence type="ECO:0000256" key="2">
    <source>
        <dbReference type="ARBA" id="ARBA00022448"/>
    </source>
</evidence>
<dbReference type="InterPro" id="IPR009014">
    <property type="entry name" value="Transketo_C/PFOR_II"/>
</dbReference>
<evidence type="ECO:0000259" key="18">
    <source>
        <dbReference type="PROSITE" id="PS51379"/>
    </source>
</evidence>
<dbReference type="InterPro" id="IPR011895">
    <property type="entry name" value="Pyrv_flavodox_OxRed"/>
</dbReference>
<comment type="similarity">
    <text evidence="1 14">Belongs to the pyruvate:ferredoxin/flavodoxin oxidoreductase family.</text>
</comment>
<dbReference type="InterPro" id="IPR002869">
    <property type="entry name" value="Pyrv_flavodox_OxRed_cen"/>
</dbReference>
<evidence type="ECO:0000256" key="14">
    <source>
        <dbReference type="PIRNR" id="PIRNR000159"/>
    </source>
</evidence>
<dbReference type="Gene3D" id="4.10.780.10">
    <property type="entry name" value="Pyruvate-flavodoxin oxidoreductase, EKR domain"/>
    <property type="match status" value="1"/>
</dbReference>
<evidence type="ECO:0000256" key="5">
    <source>
        <dbReference type="ARBA" id="ARBA00022737"/>
    </source>
</evidence>
<dbReference type="FunFam" id="3.40.920.10:FF:000001">
    <property type="entry name" value="Pyruvate:ferredoxin (Flavodoxin) oxidoreductase"/>
    <property type="match status" value="1"/>
</dbReference>
<protein>
    <recommendedName>
        <fullName evidence="13 14">Pyruvate-flavodoxin oxidoreductase</fullName>
        <ecNumber evidence="14">1.2.7.-</ecNumber>
    </recommendedName>
</protein>
<evidence type="ECO:0000256" key="7">
    <source>
        <dbReference type="ARBA" id="ARBA00023002"/>
    </source>
</evidence>
<dbReference type="SUPFAM" id="SSF52922">
    <property type="entry name" value="TK C-terminal domain-like"/>
    <property type="match status" value="1"/>
</dbReference>
<feature type="binding site" evidence="17">
    <location>
        <position position="708"/>
    </location>
    <ligand>
        <name>[4Fe-4S] cluster</name>
        <dbReference type="ChEBI" id="CHEBI:49883"/>
        <label>1</label>
    </ligand>
</feature>
<feature type="binding site" evidence="15">
    <location>
        <position position="863"/>
    </location>
    <ligand>
        <name>thiamine diphosphate</name>
        <dbReference type="ChEBI" id="CHEBI:58937"/>
    </ligand>
</feature>
<keyword evidence="3 17" id="KW-0004">4Fe-4S</keyword>
<dbReference type="SUPFAM" id="SSF52518">
    <property type="entry name" value="Thiamin diphosphate-binding fold (THDP-binding)"/>
    <property type="match status" value="2"/>
</dbReference>
<dbReference type="RefSeq" id="WP_214438054.1">
    <property type="nucleotide sequence ID" value="NZ_JAECZB010000006.1"/>
</dbReference>
<dbReference type="FunFam" id="3.30.70.20:FF:000022">
    <property type="entry name" value="Pyruvate:ferredoxin (Flavodoxin) oxidoreductase"/>
    <property type="match status" value="1"/>
</dbReference>
<comment type="catalytic activity">
    <reaction evidence="11 14">
        <text>oxidized [flavodoxin] + pyruvate + CoA + 2 H(+) = reduced [flavodoxin] + acetyl-CoA + CO2</text>
        <dbReference type="Rhea" id="RHEA:44140"/>
        <dbReference type="Rhea" id="RHEA-COMP:10622"/>
        <dbReference type="Rhea" id="RHEA-COMP:10623"/>
        <dbReference type="ChEBI" id="CHEBI:15361"/>
        <dbReference type="ChEBI" id="CHEBI:15378"/>
        <dbReference type="ChEBI" id="CHEBI:16526"/>
        <dbReference type="ChEBI" id="CHEBI:57287"/>
        <dbReference type="ChEBI" id="CHEBI:57288"/>
        <dbReference type="ChEBI" id="CHEBI:57618"/>
        <dbReference type="ChEBI" id="CHEBI:58210"/>
    </reaction>
</comment>
<feature type="binding site" evidence="17">
    <location>
        <position position="715"/>
    </location>
    <ligand>
        <name>[4Fe-4S] cluster</name>
        <dbReference type="ChEBI" id="CHEBI:49883"/>
        <label>2</label>
    </ligand>
</feature>